<accession>A0ACB9FZV7</accession>
<protein>
    <submittedName>
        <fullName evidence="1">Uncharacterized protein</fullName>
    </submittedName>
</protein>
<comment type="caution">
    <text evidence="1">The sequence shown here is derived from an EMBL/GenBank/DDBJ whole genome shotgun (WGS) entry which is preliminary data.</text>
</comment>
<proteinExistence type="predicted"/>
<dbReference type="Proteomes" id="UP001056120">
    <property type="component" value="Linkage Group LG15"/>
</dbReference>
<reference evidence="2" key="1">
    <citation type="journal article" date="2022" name="Mol. Ecol. Resour.">
        <title>The genomes of chicory, endive, great burdock and yacon provide insights into Asteraceae palaeo-polyploidization history and plant inulin production.</title>
        <authorList>
            <person name="Fan W."/>
            <person name="Wang S."/>
            <person name="Wang H."/>
            <person name="Wang A."/>
            <person name="Jiang F."/>
            <person name="Liu H."/>
            <person name="Zhao H."/>
            <person name="Xu D."/>
            <person name="Zhang Y."/>
        </authorList>
    </citation>
    <scope>NUCLEOTIDE SEQUENCE [LARGE SCALE GENOMIC DNA]</scope>
    <source>
        <strain evidence="2">cv. Yunnan</strain>
    </source>
</reference>
<gene>
    <name evidence="1" type="ORF">L1987_46112</name>
</gene>
<evidence type="ECO:0000313" key="2">
    <source>
        <dbReference type="Proteomes" id="UP001056120"/>
    </source>
</evidence>
<keyword evidence="2" id="KW-1185">Reference proteome</keyword>
<evidence type="ECO:0000313" key="1">
    <source>
        <dbReference type="EMBL" id="KAI3776336.1"/>
    </source>
</evidence>
<name>A0ACB9FZV7_9ASTR</name>
<sequence length="105" mass="11594">MMNPRIGSSLIRCYSPPLAWGFQSSDENEGEGGFNYHNVFRIDDARLNTQSRFDGLVPAVSCYVSDELCVCNCLRGVRMRCAGLVPVVEVKHVAEIVPGVRFNGV</sequence>
<organism evidence="1 2">
    <name type="scientific">Smallanthus sonchifolius</name>
    <dbReference type="NCBI Taxonomy" id="185202"/>
    <lineage>
        <taxon>Eukaryota</taxon>
        <taxon>Viridiplantae</taxon>
        <taxon>Streptophyta</taxon>
        <taxon>Embryophyta</taxon>
        <taxon>Tracheophyta</taxon>
        <taxon>Spermatophyta</taxon>
        <taxon>Magnoliopsida</taxon>
        <taxon>eudicotyledons</taxon>
        <taxon>Gunneridae</taxon>
        <taxon>Pentapetalae</taxon>
        <taxon>asterids</taxon>
        <taxon>campanulids</taxon>
        <taxon>Asterales</taxon>
        <taxon>Asteraceae</taxon>
        <taxon>Asteroideae</taxon>
        <taxon>Heliantheae alliance</taxon>
        <taxon>Millerieae</taxon>
        <taxon>Smallanthus</taxon>
    </lineage>
</organism>
<reference evidence="1 2" key="2">
    <citation type="journal article" date="2022" name="Mol. Ecol. Resour.">
        <title>The genomes of chicory, endive, great burdock and yacon provide insights into Asteraceae paleo-polyploidization history and plant inulin production.</title>
        <authorList>
            <person name="Fan W."/>
            <person name="Wang S."/>
            <person name="Wang H."/>
            <person name="Wang A."/>
            <person name="Jiang F."/>
            <person name="Liu H."/>
            <person name="Zhao H."/>
            <person name="Xu D."/>
            <person name="Zhang Y."/>
        </authorList>
    </citation>
    <scope>NUCLEOTIDE SEQUENCE [LARGE SCALE GENOMIC DNA]</scope>
    <source>
        <strain evidence="2">cv. Yunnan</strain>
        <tissue evidence="1">Leaves</tissue>
    </source>
</reference>
<dbReference type="EMBL" id="CM042032">
    <property type="protein sequence ID" value="KAI3776336.1"/>
    <property type="molecule type" value="Genomic_DNA"/>
</dbReference>